<dbReference type="PANTHER" id="PTHR35526">
    <property type="entry name" value="ANTI-SIGMA-F FACTOR RSBW-RELATED"/>
    <property type="match status" value="1"/>
</dbReference>
<evidence type="ECO:0000256" key="1">
    <source>
        <dbReference type="ARBA" id="ARBA00022527"/>
    </source>
</evidence>
<dbReference type="GO" id="GO:0005524">
    <property type="term" value="F:ATP binding"/>
    <property type="evidence" value="ECO:0007669"/>
    <property type="project" value="UniProtKB-KW"/>
</dbReference>
<proteinExistence type="predicted"/>
<dbReference type="SUPFAM" id="SSF55874">
    <property type="entry name" value="ATPase domain of HSP90 chaperone/DNA topoisomerase II/histidine kinase"/>
    <property type="match status" value="1"/>
</dbReference>
<dbReference type="Proteomes" id="UP000515728">
    <property type="component" value="Chromosome"/>
</dbReference>
<evidence type="ECO:0000313" key="4">
    <source>
        <dbReference type="EMBL" id="QNG53879.1"/>
    </source>
</evidence>
<dbReference type="InterPro" id="IPR036890">
    <property type="entry name" value="HATPase_C_sf"/>
</dbReference>
<keyword evidence="1" id="KW-0808">Transferase</keyword>
<evidence type="ECO:0000256" key="2">
    <source>
        <dbReference type="SAM" id="MobiDB-lite"/>
    </source>
</evidence>
<keyword evidence="4" id="KW-0067">ATP-binding</keyword>
<sequence length="138" mass="14361">MSEALSDDPATAVPGGPVLSFGPDGLAAVRHVTREGAAAAGLAADRVEDLVLAVNEAATNAIEHGGGSGTVRCWTDGASFVVEVRSPAGPPLHEDAGRTPPDPRQPRGRGLWLMRHLTDRLEIEPGPVGSTVRMRVRT</sequence>
<reference evidence="4 5" key="1">
    <citation type="submission" date="2020-08" db="EMBL/GenBank/DDBJ databases">
        <authorList>
            <person name="Mo P."/>
        </authorList>
    </citation>
    <scope>NUCLEOTIDE SEQUENCE [LARGE SCALE GENOMIC DNA]</scope>
    <source>
        <strain evidence="4 5">CGMCC 4.1532</strain>
    </source>
</reference>
<accession>A0A7G7MM68</accession>
<dbReference type="Gene3D" id="3.30.565.10">
    <property type="entry name" value="Histidine kinase-like ATPase, C-terminal domain"/>
    <property type="match status" value="1"/>
</dbReference>
<dbReference type="InterPro" id="IPR050267">
    <property type="entry name" value="Anti-sigma-factor_SerPK"/>
</dbReference>
<keyword evidence="1" id="KW-0723">Serine/threonine-protein kinase</keyword>
<dbReference type="PANTHER" id="PTHR35526:SF3">
    <property type="entry name" value="ANTI-SIGMA-F FACTOR RSBW"/>
    <property type="match status" value="1"/>
</dbReference>
<evidence type="ECO:0000259" key="3">
    <source>
        <dbReference type="Pfam" id="PF13581"/>
    </source>
</evidence>
<dbReference type="KEGG" id="ppel:H6H00_08160"/>
<gene>
    <name evidence="4" type="ORF">H6H00_08160</name>
</gene>
<feature type="region of interest" description="Disordered" evidence="2">
    <location>
        <begin position="85"/>
        <end position="109"/>
    </location>
</feature>
<keyword evidence="5" id="KW-1185">Reference proteome</keyword>
<dbReference type="CDD" id="cd16936">
    <property type="entry name" value="HATPase_RsbW-like"/>
    <property type="match status" value="1"/>
</dbReference>
<organism evidence="4 5">
    <name type="scientific">Pseudonocardia petroleophila</name>
    <dbReference type="NCBI Taxonomy" id="37331"/>
    <lineage>
        <taxon>Bacteria</taxon>
        <taxon>Bacillati</taxon>
        <taxon>Actinomycetota</taxon>
        <taxon>Actinomycetes</taxon>
        <taxon>Pseudonocardiales</taxon>
        <taxon>Pseudonocardiaceae</taxon>
        <taxon>Pseudonocardia</taxon>
    </lineage>
</organism>
<name>A0A7G7MM68_9PSEU</name>
<dbReference type="RefSeq" id="WP_185720704.1">
    <property type="nucleotide sequence ID" value="NZ_BAAAWI010000001.1"/>
</dbReference>
<evidence type="ECO:0000313" key="5">
    <source>
        <dbReference type="Proteomes" id="UP000515728"/>
    </source>
</evidence>
<feature type="domain" description="Histidine kinase/HSP90-like ATPase" evidence="3">
    <location>
        <begin position="23"/>
        <end position="135"/>
    </location>
</feature>
<dbReference type="EMBL" id="CP060131">
    <property type="protein sequence ID" value="QNG53879.1"/>
    <property type="molecule type" value="Genomic_DNA"/>
</dbReference>
<keyword evidence="4" id="KW-0547">Nucleotide-binding</keyword>
<protein>
    <submittedName>
        <fullName evidence="4">ATP-binding protein</fullName>
    </submittedName>
</protein>
<dbReference type="Pfam" id="PF13581">
    <property type="entry name" value="HATPase_c_2"/>
    <property type="match status" value="1"/>
</dbReference>
<keyword evidence="1" id="KW-0418">Kinase</keyword>
<dbReference type="InterPro" id="IPR003594">
    <property type="entry name" value="HATPase_dom"/>
</dbReference>
<dbReference type="GO" id="GO:0004674">
    <property type="term" value="F:protein serine/threonine kinase activity"/>
    <property type="evidence" value="ECO:0007669"/>
    <property type="project" value="UniProtKB-KW"/>
</dbReference>
<dbReference type="AlphaFoldDB" id="A0A7G7MM68"/>